<organism evidence="1 2">
    <name type="scientific">Aphis craccivora</name>
    <name type="common">Cowpea aphid</name>
    <dbReference type="NCBI Taxonomy" id="307492"/>
    <lineage>
        <taxon>Eukaryota</taxon>
        <taxon>Metazoa</taxon>
        <taxon>Ecdysozoa</taxon>
        <taxon>Arthropoda</taxon>
        <taxon>Hexapoda</taxon>
        <taxon>Insecta</taxon>
        <taxon>Pterygota</taxon>
        <taxon>Neoptera</taxon>
        <taxon>Paraneoptera</taxon>
        <taxon>Hemiptera</taxon>
        <taxon>Sternorrhyncha</taxon>
        <taxon>Aphidomorpha</taxon>
        <taxon>Aphidoidea</taxon>
        <taxon>Aphididae</taxon>
        <taxon>Aphidini</taxon>
        <taxon>Aphis</taxon>
        <taxon>Aphis</taxon>
    </lineage>
</organism>
<reference evidence="1 2" key="1">
    <citation type="submission" date="2019-08" db="EMBL/GenBank/DDBJ databases">
        <title>Whole genome of Aphis craccivora.</title>
        <authorList>
            <person name="Voronova N.V."/>
            <person name="Shulinski R.S."/>
            <person name="Bandarenka Y.V."/>
            <person name="Zhorov D.G."/>
            <person name="Warner D."/>
        </authorList>
    </citation>
    <scope>NUCLEOTIDE SEQUENCE [LARGE SCALE GENOMIC DNA]</scope>
    <source>
        <strain evidence="1">180601</strain>
        <tissue evidence="1">Whole Body</tissue>
    </source>
</reference>
<comment type="caution">
    <text evidence="1">The sequence shown here is derived from an EMBL/GenBank/DDBJ whole genome shotgun (WGS) entry which is preliminary data.</text>
</comment>
<name>A0A6G0XB48_APHCR</name>
<dbReference type="OrthoDB" id="8007085at2759"/>
<keyword evidence="2" id="KW-1185">Reference proteome</keyword>
<accession>A0A6G0XB48</accession>
<dbReference type="AlphaFoldDB" id="A0A6G0XB48"/>
<evidence type="ECO:0000313" key="2">
    <source>
        <dbReference type="Proteomes" id="UP000478052"/>
    </source>
</evidence>
<evidence type="ECO:0000313" key="1">
    <source>
        <dbReference type="EMBL" id="KAF0737174.1"/>
    </source>
</evidence>
<proteinExistence type="predicted"/>
<protein>
    <submittedName>
        <fullName evidence="1">Uncharacterized protein</fullName>
    </submittedName>
</protein>
<dbReference type="EMBL" id="VUJU01007988">
    <property type="protein sequence ID" value="KAF0737174.1"/>
    <property type="molecule type" value="Genomic_DNA"/>
</dbReference>
<dbReference type="Proteomes" id="UP000478052">
    <property type="component" value="Unassembled WGS sequence"/>
</dbReference>
<dbReference type="PANTHER" id="PTHR33053">
    <property type="entry name" value="PROTEIN, PUTATIVE-RELATED"/>
    <property type="match status" value="1"/>
</dbReference>
<gene>
    <name evidence="1" type="ORF">FWK35_00018514</name>
</gene>
<sequence length="285" mass="32862">MSRRISNSLSTKRRRFLEEVENFFLSRNDTTEHQNQNIIVSNNIVVSDESRGSNLISDTLDFSSFTQCIKDNNINDSIIKLITKWTVTYNITNSALSAFNIPINAKTILKMNSDHSICPPRHIDGLPLTKSSCCTFWPILGCVQLFNSHYVFLIGIYWGYEKLQESNFFLKSFINELKELSINSIFTNVGQKHIIVSWFCCDAPAKSIYFQNRVCFPETKFTKRTHLDFLNRVDEEHHMTDKISLITEVPNIDIVNDFPLGYMHLVCLGLWLGHIKNSPLSVFYA</sequence>